<dbReference type="Pfam" id="PF01594">
    <property type="entry name" value="AI-2E_transport"/>
    <property type="match status" value="1"/>
</dbReference>
<evidence type="ECO:0000313" key="8">
    <source>
        <dbReference type="Proteomes" id="UP000231157"/>
    </source>
</evidence>
<keyword evidence="5 6" id="KW-0472">Membrane</keyword>
<protein>
    <recommendedName>
        <fullName evidence="9">AI-2E family transporter</fullName>
    </recommendedName>
</protein>
<feature type="transmembrane region" description="Helical" evidence="6">
    <location>
        <begin position="7"/>
        <end position="25"/>
    </location>
</feature>
<feature type="transmembrane region" description="Helical" evidence="6">
    <location>
        <begin position="145"/>
        <end position="167"/>
    </location>
</feature>
<dbReference type="PANTHER" id="PTHR21716:SF4">
    <property type="entry name" value="TRANSMEMBRANE PROTEIN 245"/>
    <property type="match status" value="1"/>
</dbReference>
<comment type="subcellular location">
    <subcellularLocation>
        <location evidence="1">Membrane</location>
        <topology evidence="1">Multi-pass membrane protein</topology>
    </subcellularLocation>
</comment>
<feature type="transmembrane region" description="Helical" evidence="6">
    <location>
        <begin position="201"/>
        <end position="224"/>
    </location>
</feature>
<accession>A0A2H0URS6</accession>
<evidence type="ECO:0000313" key="7">
    <source>
        <dbReference type="EMBL" id="PIR89120.1"/>
    </source>
</evidence>
<sequence>MPTRESRYFLIGLVTIFFVLLFFVISGFFAPFIIGTILAALTYPFYQFLLRKFHEGKNISALVTVLLVLLLIILPLFGLLILLGNEALSLLSDTSQLSKLFDPFITTVQPIATQFHFDIRNFIDTELEPTLKNLGLTLSKEVGGIISNAVSLILNFFVMAMTLFYLLRDGEKFSKFLIDLSPLKTREELNLYKTFHDAGKAIFVGNFVAAMVQGLLGGIGFAIFGIPSPVLWGAVMGFLALIPFLGPYIIFLPAGVYLFATGSLTMGIIFLIYNIFIVSTIDNFIKPILIGDKISIHPLLVLLTILGGIEAFGLMGIIYGPLIAAMFLAILKVYLKHEKVMERIS</sequence>
<comment type="caution">
    <text evidence="7">The sequence shown here is derived from an EMBL/GenBank/DDBJ whole genome shotgun (WGS) entry which is preliminary data.</text>
</comment>
<comment type="similarity">
    <text evidence="2">Belongs to the autoinducer-2 exporter (AI-2E) (TC 2.A.86) family.</text>
</comment>
<dbReference type="Proteomes" id="UP000231157">
    <property type="component" value="Unassembled WGS sequence"/>
</dbReference>
<evidence type="ECO:0000256" key="3">
    <source>
        <dbReference type="ARBA" id="ARBA00022692"/>
    </source>
</evidence>
<dbReference type="InterPro" id="IPR002549">
    <property type="entry name" value="AI-2E-like"/>
</dbReference>
<feature type="transmembrane region" description="Helical" evidence="6">
    <location>
        <begin position="61"/>
        <end position="83"/>
    </location>
</feature>
<dbReference type="PANTHER" id="PTHR21716">
    <property type="entry name" value="TRANSMEMBRANE PROTEIN"/>
    <property type="match status" value="1"/>
</dbReference>
<feature type="transmembrane region" description="Helical" evidence="6">
    <location>
        <begin position="257"/>
        <end position="279"/>
    </location>
</feature>
<keyword evidence="3 6" id="KW-0812">Transmembrane</keyword>
<evidence type="ECO:0000256" key="5">
    <source>
        <dbReference type="ARBA" id="ARBA00023136"/>
    </source>
</evidence>
<evidence type="ECO:0000256" key="4">
    <source>
        <dbReference type="ARBA" id="ARBA00022989"/>
    </source>
</evidence>
<dbReference type="GO" id="GO:0016020">
    <property type="term" value="C:membrane"/>
    <property type="evidence" value="ECO:0007669"/>
    <property type="project" value="UniProtKB-SubCell"/>
</dbReference>
<reference evidence="8" key="1">
    <citation type="submission" date="2017-09" db="EMBL/GenBank/DDBJ databases">
        <title>Depth-based differentiation of microbial function through sediment-hosted aquifers and enrichment of novel symbionts in the deep terrestrial subsurface.</title>
        <authorList>
            <person name="Probst A.J."/>
            <person name="Ladd B."/>
            <person name="Jarett J.K."/>
            <person name="Geller-Mcgrath D.E."/>
            <person name="Sieber C.M.K."/>
            <person name="Emerson J.B."/>
            <person name="Anantharaman K."/>
            <person name="Thomas B.C."/>
            <person name="Malmstrom R."/>
            <person name="Stieglmeier M."/>
            <person name="Klingl A."/>
            <person name="Woyke T."/>
            <person name="Ryan C.M."/>
            <person name="Banfield J.F."/>
        </authorList>
    </citation>
    <scope>NUCLEOTIDE SEQUENCE [LARGE SCALE GENOMIC DNA]</scope>
</reference>
<feature type="transmembrane region" description="Helical" evidence="6">
    <location>
        <begin position="31"/>
        <end position="49"/>
    </location>
</feature>
<proteinExistence type="inferred from homology"/>
<evidence type="ECO:0008006" key="9">
    <source>
        <dbReference type="Google" id="ProtNLM"/>
    </source>
</evidence>
<organism evidence="7 8">
    <name type="scientific">Candidatus Harrisonbacteria bacterium CG10_big_fil_rev_8_21_14_0_10_40_38</name>
    <dbReference type="NCBI Taxonomy" id="1974583"/>
    <lineage>
        <taxon>Bacteria</taxon>
        <taxon>Candidatus Harrisoniibacteriota</taxon>
    </lineage>
</organism>
<name>A0A2H0URS6_9BACT</name>
<evidence type="ECO:0000256" key="2">
    <source>
        <dbReference type="ARBA" id="ARBA00009773"/>
    </source>
</evidence>
<feature type="transmembrane region" description="Helical" evidence="6">
    <location>
        <begin position="299"/>
        <end position="331"/>
    </location>
</feature>
<evidence type="ECO:0000256" key="1">
    <source>
        <dbReference type="ARBA" id="ARBA00004141"/>
    </source>
</evidence>
<keyword evidence="4 6" id="KW-1133">Transmembrane helix</keyword>
<feature type="transmembrane region" description="Helical" evidence="6">
    <location>
        <begin position="230"/>
        <end position="250"/>
    </location>
</feature>
<dbReference type="AlphaFoldDB" id="A0A2H0URS6"/>
<dbReference type="EMBL" id="PFAZ01000007">
    <property type="protein sequence ID" value="PIR89120.1"/>
    <property type="molecule type" value="Genomic_DNA"/>
</dbReference>
<gene>
    <name evidence="7" type="ORF">COU07_02730</name>
</gene>
<evidence type="ECO:0000256" key="6">
    <source>
        <dbReference type="SAM" id="Phobius"/>
    </source>
</evidence>